<name>A0A8J5XQF3_DIALT</name>
<comment type="caution">
    <text evidence="1">The sequence shown here is derived from an EMBL/GenBank/DDBJ whole genome shotgun (WGS) entry which is preliminary data.</text>
</comment>
<dbReference type="Gene3D" id="2.60.120.200">
    <property type="match status" value="1"/>
</dbReference>
<organism evidence="1 2">
    <name type="scientific">Diacronema lutheri</name>
    <name type="common">Unicellular marine alga</name>
    <name type="synonym">Monochrysis lutheri</name>
    <dbReference type="NCBI Taxonomy" id="2081491"/>
    <lineage>
        <taxon>Eukaryota</taxon>
        <taxon>Haptista</taxon>
        <taxon>Haptophyta</taxon>
        <taxon>Pavlovophyceae</taxon>
        <taxon>Pavlovales</taxon>
        <taxon>Pavlovaceae</taxon>
        <taxon>Diacronema</taxon>
    </lineage>
</organism>
<evidence type="ECO:0000313" key="2">
    <source>
        <dbReference type="Proteomes" id="UP000751190"/>
    </source>
</evidence>
<accession>A0A8J5XQF3</accession>
<dbReference type="Proteomes" id="UP000751190">
    <property type="component" value="Unassembled WGS sequence"/>
</dbReference>
<evidence type="ECO:0000313" key="1">
    <source>
        <dbReference type="EMBL" id="KAG8467176.1"/>
    </source>
</evidence>
<dbReference type="OrthoDB" id="42525at2759"/>
<dbReference type="PANTHER" id="PTHR35332">
    <property type="entry name" value="REGULATION OF ENOLASE PROTEIN 1"/>
    <property type="match status" value="1"/>
</dbReference>
<dbReference type="EMBL" id="JAGTXO010000006">
    <property type="protein sequence ID" value="KAG8467176.1"/>
    <property type="molecule type" value="Genomic_DNA"/>
</dbReference>
<dbReference type="PANTHER" id="PTHR35332:SF2">
    <property type="entry name" value="REGULATION OF ENOLASE PROTEIN 1"/>
    <property type="match status" value="1"/>
</dbReference>
<dbReference type="OMA" id="WVQIRIA"/>
<protein>
    <submittedName>
        <fullName evidence="1">Uncharacterized protein</fullName>
    </submittedName>
</protein>
<dbReference type="AlphaFoldDB" id="A0A8J5XQF3"/>
<dbReference type="InterPro" id="IPR013320">
    <property type="entry name" value="ConA-like_dom_sf"/>
</dbReference>
<keyword evidence="2" id="KW-1185">Reference proteome</keyword>
<reference evidence="1" key="1">
    <citation type="submission" date="2021-05" db="EMBL/GenBank/DDBJ databases">
        <title>The genome of the haptophyte Pavlova lutheri (Diacronema luteri, Pavlovales) - a model for lipid biosynthesis in eukaryotic algae.</title>
        <authorList>
            <person name="Hulatt C.J."/>
            <person name="Posewitz M.C."/>
        </authorList>
    </citation>
    <scope>NUCLEOTIDE SEQUENCE</scope>
    <source>
        <strain evidence="1">NIVA-4/92</strain>
    </source>
</reference>
<sequence>MADAFGPALTSFADERFQWINAPEKTSQAADGSTLSVTPALGCDFWARTFYGPMPMIKADGAALVAPVPAAAEVTLSVGFTLKAVGQFDQAGAFIYVDDDTFVKAGIEFCDNVPRLSVVVTNGGFSDWSTQLLPFLALRLRVSKLAPGPVQGPALLVEAAPYEEGATFDSPGDWQFVRVASLRSGDKPWRMGVAAAGPVKAGSSAQFHYVHIGPKLKPTHSPEL</sequence>
<gene>
    <name evidence="1" type="ORF">KFE25_000492</name>
</gene>
<dbReference type="SUPFAM" id="SSF49899">
    <property type="entry name" value="Concanavalin A-like lectins/glucanases"/>
    <property type="match status" value="1"/>
</dbReference>
<dbReference type="InterPro" id="IPR009784">
    <property type="entry name" value="DUF1349"/>
</dbReference>
<dbReference type="Pfam" id="PF07081">
    <property type="entry name" value="DUF1349"/>
    <property type="match status" value="1"/>
</dbReference>
<proteinExistence type="predicted"/>